<comment type="caution">
    <text evidence="1">The sequence shown here is derived from an EMBL/GenBank/DDBJ whole genome shotgun (WGS) entry which is preliminary data.</text>
</comment>
<reference evidence="1 2" key="1">
    <citation type="submission" date="2021-06" db="EMBL/GenBank/DDBJ databases">
        <authorList>
            <person name="Palmer J.M."/>
        </authorList>
    </citation>
    <scope>NUCLEOTIDE SEQUENCE [LARGE SCALE GENOMIC DNA]</scope>
    <source>
        <strain evidence="1 2">XR_2019</strain>
        <tissue evidence="1">Muscle</tissue>
    </source>
</reference>
<sequence>MFLFFGFVVPSFKAKIPFVSLSRGISGNCSLSIYCVANKQPHIHLTCSHQKGQSALALQQQKGTLCVSIAEHHLPCLAVPSKPFLGSEIHIFTCFGKQWKD</sequence>
<name>A0ABV0VWC4_9TELE</name>
<evidence type="ECO:0000313" key="2">
    <source>
        <dbReference type="Proteomes" id="UP001444071"/>
    </source>
</evidence>
<evidence type="ECO:0000313" key="1">
    <source>
        <dbReference type="EMBL" id="MEQ2261559.1"/>
    </source>
</evidence>
<organism evidence="1 2">
    <name type="scientific">Xenotaenia resolanae</name>
    <dbReference type="NCBI Taxonomy" id="208358"/>
    <lineage>
        <taxon>Eukaryota</taxon>
        <taxon>Metazoa</taxon>
        <taxon>Chordata</taxon>
        <taxon>Craniata</taxon>
        <taxon>Vertebrata</taxon>
        <taxon>Euteleostomi</taxon>
        <taxon>Actinopterygii</taxon>
        <taxon>Neopterygii</taxon>
        <taxon>Teleostei</taxon>
        <taxon>Neoteleostei</taxon>
        <taxon>Acanthomorphata</taxon>
        <taxon>Ovalentaria</taxon>
        <taxon>Atherinomorphae</taxon>
        <taxon>Cyprinodontiformes</taxon>
        <taxon>Goodeidae</taxon>
        <taxon>Xenotaenia</taxon>
    </lineage>
</organism>
<protein>
    <submittedName>
        <fullName evidence="1">Uncharacterized protein</fullName>
    </submittedName>
</protein>
<keyword evidence="2" id="KW-1185">Reference proteome</keyword>
<proteinExistence type="predicted"/>
<dbReference type="EMBL" id="JAHRIM010013730">
    <property type="protein sequence ID" value="MEQ2261559.1"/>
    <property type="molecule type" value="Genomic_DNA"/>
</dbReference>
<gene>
    <name evidence="1" type="ORF">XENORESO_012002</name>
</gene>
<accession>A0ABV0VWC4</accession>
<dbReference type="Proteomes" id="UP001444071">
    <property type="component" value="Unassembled WGS sequence"/>
</dbReference>